<accession>A0A1Q3DZ36</accession>
<feature type="region of interest" description="Disordered" evidence="1">
    <location>
        <begin position="493"/>
        <end position="594"/>
    </location>
</feature>
<name>A0A1Q3DZ36_LENED</name>
<feature type="compositionally biased region" description="Polar residues" evidence="1">
    <location>
        <begin position="676"/>
        <end position="686"/>
    </location>
</feature>
<feature type="compositionally biased region" description="Basic and acidic residues" evidence="1">
    <location>
        <begin position="565"/>
        <end position="588"/>
    </location>
</feature>
<dbReference type="Proteomes" id="UP000188533">
    <property type="component" value="Unassembled WGS sequence"/>
</dbReference>
<feature type="compositionally biased region" description="Basic and acidic residues" evidence="1">
    <location>
        <begin position="338"/>
        <end position="356"/>
    </location>
</feature>
<evidence type="ECO:0000256" key="1">
    <source>
        <dbReference type="SAM" id="MobiDB-lite"/>
    </source>
</evidence>
<proteinExistence type="predicted"/>
<feature type="compositionally biased region" description="Polar residues" evidence="1">
    <location>
        <begin position="534"/>
        <end position="545"/>
    </location>
</feature>
<evidence type="ECO:0000313" key="2">
    <source>
        <dbReference type="EMBL" id="GAW00268.1"/>
    </source>
</evidence>
<organism evidence="2 3">
    <name type="scientific">Lentinula edodes</name>
    <name type="common">Shiitake mushroom</name>
    <name type="synonym">Lentinus edodes</name>
    <dbReference type="NCBI Taxonomy" id="5353"/>
    <lineage>
        <taxon>Eukaryota</taxon>
        <taxon>Fungi</taxon>
        <taxon>Dikarya</taxon>
        <taxon>Basidiomycota</taxon>
        <taxon>Agaricomycotina</taxon>
        <taxon>Agaricomycetes</taxon>
        <taxon>Agaricomycetidae</taxon>
        <taxon>Agaricales</taxon>
        <taxon>Marasmiineae</taxon>
        <taxon>Omphalotaceae</taxon>
        <taxon>Lentinula</taxon>
    </lineage>
</organism>
<feature type="compositionally biased region" description="Basic and acidic residues" evidence="1">
    <location>
        <begin position="626"/>
        <end position="647"/>
    </location>
</feature>
<sequence length="708" mass="80153">MRPKQPKLKAPKFKIKEYNDPGYSKYVVVTNPWSRPSASSGNGRRENPEVVKERFANTIGGWFENMTGKRVETIYFQSNKEFIIVELDSSVNVDPILGAHHTQDFFKNSTRAEISEIYLYDYLHQGCPNTILKWESISPNYDKADLANLRVKEKKDYPPPRKPQALKPPTHFAQPLSSEVQELLIARRASYDESLPANARLPDPPSPSPQDRSPSQTSLLNNPGPLSSATLHVPPPESFVPYVPPAFLDAMRNNKQSISDLRQVESHLDPGRRSVTLDDERDPRRSLLSIDSRRHTGEMESQRGRIGSGVNVVIKPEPQTHDIPTDFQANAVHRQLKVEGSKNRLIPKEEQHDHRLSQYKPEGRASQPFKQPKIEDHGDALPPKKEEEPESHVSEERIRLWNELQGLIQAQAPSNPQVMKIERSDDSLGFKREGTDDRGFGSSSSNRGDSQQNQAKVEGPDEILLPKREEPENHVSEDRIRLWNELQSLLQAQAQDNLNTGPEPKVEPDAKHNTPAVVVKTETGNIPLYKRRSQISTSTNDNHSQPIRPKVEDPDFQIPKQEPVGTERVHQHELMRRPEMKPDVRRGLDVTTVKSEHILPSNYLPKRDSLGQNRSFDAVRYTSRATAKEEEYGQSRYSLDPRGEDGLPKPQTHAVKRERDDEASGGPGRGRGGDTGNSRYSDSASFWKTERSSRGQSGGYHDTKRVKM</sequence>
<dbReference type="EMBL" id="BDGU01000029">
    <property type="protein sequence ID" value="GAW00268.1"/>
    <property type="molecule type" value="Genomic_DNA"/>
</dbReference>
<feature type="region of interest" description="Disordered" evidence="1">
    <location>
        <begin position="338"/>
        <end position="395"/>
    </location>
</feature>
<feature type="compositionally biased region" description="Polar residues" evidence="1">
    <location>
        <begin position="441"/>
        <end position="455"/>
    </location>
</feature>
<gene>
    <name evidence="2" type="ORF">LENED_001769</name>
</gene>
<feature type="compositionally biased region" description="Basic and acidic residues" evidence="1">
    <location>
        <begin position="420"/>
        <end position="439"/>
    </location>
</feature>
<feature type="region of interest" description="Disordered" evidence="1">
    <location>
        <begin position="151"/>
        <end position="173"/>
    </location>
</feature>
<reference evidence="2 3" key="1">
    <citation type="submission" date="2016-08" db="EMBL/GenBank/DDBJ databases">
        <authorList>
            <consortium name="Lentinula edodes genome sequencing consortium"/>
            <person name="Sakamoto Y."/>
            <person name="Nakade K."/>
            <person name="Sato S."/>
            <person name="Yoshida Y."/>
            <person name="Miyazaki K."/>
            <person name="Natsume S."/>
            <person name="Konno N."/>
        </authorList>
    </citation>
    <scope>NUCLEOTIDE SEQUENCE [LARGE SCALE GENOMIC DNA]</scope>
    <source>
        <strain evidence="2 3">NBRC 111202</strain>
    </source>
</reference>
<feature type="compositionally biased region" description="Basic and acidic residues" evidence="1">
    <location>
        <begin position="464"/>
        <end position="479"/>
    </location>
</feature>
<evidence type="ECO:0000313" key="3">
    <source>
        <dbReference type="Proteomes" id="UP000188533"/>
    </source>
</evidence>
<feature type="region of interest" description="Disordered" evidence="1">
    <location>
        <begin position="260"/>
        <end position="287"/>
    </location>
</feature>
<feature type="region of interest" description="Disordered" evidence="1">
    <location>
        <begin position="409"/>
        <end position="479"/>
    </location>
</feature>
<feature type="compositionally biased region" description="Basic and acidic residues" evidence="1">
    <location>
        <begin position="372"/>
        <end position="395"/>
    </location>
</feature>
<feature type="region of interest" description="Disordered" evidence="1">
    <location>
        <begin position="195"/>
        <end position="234"/>
    </location>
</feature>
<feature type="compositionally biased region" description="Gly residues" evidence="1">
    <location>
        <begin position="665"/>
        <end position="675"/>
    </location>
</feature>
<comment type="caution">
    <text evidence="2">The sequence shown here is derived from an EMBL/GenBank/DDBJ whole genome shotgun (WGS) entry which is preliminary data.</text>
</comment>
<protein>
    <submittedName>
        <fullName evidence="2">Uncharacterized protein</fullName>
    </submittedName>
</protein>
<feature type="compositionally biased region" description="Basic and acidic residues" evidence="1">
    <location>
        <begin position="262"/>
        <end position="287"/>
    </location>
</feature>
<dbReference type="AlphaFoldDB" id="A0A1Q3DZ36"/>
<feature type="compositionally biased region" description="Polar residues" evidence="1">
    <location>
        <begin position="217"/>
        <end position="230"/>
    </location>
</feature>
<feature type="region of interest" description="Disordered" evidence="1">
    <location>
        <begin position="621"/>
        <end position="708"/>
    </location>
</feature>
<keyword evidence="3" id="KW-1185">Reference proteome</keyword>
<reference evidence="2 3" key="2">
    <citation type="submission" date="2017-02" db="EMBL/GenBank/DDBJ databases">
        <title>A genome survey and senescence transcriptome analysis in Lentinula edodes.</title>
        <authorList>
            <person name="Sakamoto Y."/>
            <person name="Nakade K."/>
            <person name="Sato S."/>
            <person name="Yoshida Y."/>
            <person name="Miyazaki K."/>
            <person name="Natsume S."/>
            <person name="Konno N."/>
        </authorList>
    </citation>
    <scope>NUCLEOTIDE SEQUENCE [LARGE SCALE GENOMIC DNA]</scope>
    <source>
        <strain evidence="2 3">NBRC 111202</strain>
    </source>
</reference>